<name>A0A1B2A9J0_9SPHN</name>
<keyword evidence="2" id="KW-1185">Reference proteome</keyword>
<dbReference type="AlphaFoldDB" id="A0A1B2A9J0"/>
<evidence type="ECO:0000313" key="1">
    <source>
        <dbReference type="EMBL" id="ANY18802.1"/>
    </source>
</evidence>
<proteinExistence type="predicted"/>
<dbReference type="Proteomes" id="UP000092932">
    <property type="component" value="Chromosome"/>
</dbReference>
<evidence type="ECO:0008006" key="3">
    <source>
        <dbReference type="Google" id="ProtNLM"/>
    </source>
</evidence>
<dbReference type="KEGG" id="ado:A6F68_00267"/>
<reference evidence="1 2" key="1">
    <citation type="submission" date="2016-07" db="EMBL/GenBank/DDBJ databases">
        <title>Complete genome sequence of Altererythrobacter dongtanensis KCTC 22672, a type strain with esterase isolated from tidal flat.</title>
        <authorList>
            <person name="Cheng H."/>
            <person name="Wu Y.-H."/>
            <person name="Zhou P."/>
            <person name="Huo Y.-Y."/>
            <person name="Wang C.-S."/>
            <person name="Xu X.-W."/>
        </authorList>
    </citation>
    <scope>NUCLEOTIDE SEQUENCE [LARGE SCALE GENOMIC DNA]</scope>
    <source>
        <strain evidence="1 2">KCTC 22672</strain>
    </source>
</reference>
<dbReference type="RefSeq" id="WP_067675269.1">
    <property type="nucleotide sequence ID" value="NZ_CP016591.1"/>
</dbReference>
<dbReference type="Pfam" id="PF11367">
    <property type="entry name" value="Tail_completion_gp17"/>
    <property type="match status" value="1"/>
</dbReference>
<dbReference type="InterPro" id="IPR021508">
    <property type="entry name" value="Gp17-like"/>
</dbReference>
<dbReference type="OrthoDB" id="7450850at2"/>
<evidence type="ECO:0000313" key="2">
    <source>
        <dbReference type="Proteomes" id="UP000092932"/>
    </source>
</evidence>
<protein>
    <recommendedName>
        <fullName evidence="3">DUF3168 domain-containing protein</fullName>
    </recommendedName>
</protein>
<gene>
    <name evidence="1" type="ORF">A6F68_00267</name>
</gene>
<dbReference type="STRING" id="692370.A6F68_00267"/>
<dbReference type="EMBL" id="CP016591">
    <property type="protein sequence ID" value="ANY18802.1"/>
    <property type="molecule type" value="Genomic_DNA"/>
</dbReference>
<sequence>MEELLRPALLDWLRTDPALGDVTAIEEEVPARATPPWLAVVASASADWSTKDRVGREVRLAIELHSRADDPRADAPLVSALDRRIEAFPKAQDGLEIASIRFLRARTERRANNARATLLEYRFRCLAALPENP</sequence>
<dbReference type="Gene3D" id="3.30.2000.30">
    <property type="match status" value="1"/>
</dbReference>
<accession>A0A1B2A9J0</accession>
<dbReference type="InterPro" id="IPR053745">
    <property type="entry name" value="Viral_Tail_Comp_sf"/>
</dbReference>
<organism evidence="1 2">
    <name type="scientific">Tsuneonella dongtanensis</name>
    <dbReference type="NCBI Taxonomy" id="692370"/>
    <lineage>
        <taxon>Bacteria</taxon>
        <taxon>Pseudomonadati</taxon>
        <taxon>Pseudomonadota</taxon>
        <taxon>Alphaproteobacteria</taxon>
        <taxon>Sphingomonadales</taxon>
        <taxon>Erythrobacteraceae</taxon>
        <taxon>Tsuneonella</taxon>
    </lineage>
</organism>